<dbReference type="CDD" id="cd13901">
    <property type="entry name" value="CuRO_3_MaLCC_like"/>
    <property type="match status" value="1"/>
</dbReference>
<comment type="similarity">
    <text evidence="4">Belongs to the multicopper oxidase family.</text>
</comment>
<dbReference type="AlphaFoldDB" id="A0A9P8YL09"/>
<feature type="domain" description="Plastocyanin-like" evidence="12">
    <location>
        <begin position="175"/>
        <end position="318"/>
    </location>
</feature>
<feature type="domain" description="Plastocyanin-like" evidence="13">
    <location>
        <begin position="398"/>
        <end position="514"/>
    </location>
</feature>
<evidence type="ECO:0000259" key="12">
    <source>
        <dbReference type="Pfam" id="PF00394"/>
    </source>
</evidence>
<dbReference type="OrthoDB" id="2121828at2759"/>
<dbReference type="InterPro" id="IPR011706">
    <property type="entry name" value="Cu-oxidase_C"/>
</dbReference>
<feature type="domain" description="Plastocyanin-like" evidence="14">
    <location>
        <begin position="53"/>
        <end position="161"/>
    </location>
</feature>
<dbReference type="InterPro" id="IPR033138">
    <property type="entry name" value="Cu_oxidase_CS"/>
</dbReference>
<dbReference type="InterPro" id="IPR011707">
    <property type="entry name" value="Cu-oxidase-like_N"/>
</dbReference>
<evidence type="ECO:0000256" key="11">
    <source>
        <dbReference type="ARBA" id="ARBA00023185"/>
    </source>
</evidence>
<evidence type="ECO:0000259" key="13">
    <source>
        <dbReference type="Pfam" id="PF07731"/>
    </source>
</evidence>
<dbReference type="EC" id="1.10.3.2" evidence="5"/>
<comment type="caution">
    <text evidence="15">The sequence shown here is derived from an EMBL/GenBank/DDBJ whole genome shotgun (WGS) entry which is preliminary data.</text>
</comment>
<evidence type="ECO:0000256" key="8">
    <source>
        <dbReference type="ARBA" id="ARBA00023002"/>
    </source>
</evidence>
<keyword evidence="16" id="KW-1185">Reference proteome</keyword>
<evidence type="ECO:0000256" key="7">
    <source>
        <dbReference type="ARBA" id="ARBA00022737"/>
    </source>
</evidence>
<dbReference type="Pfam" id="PF07731">
    <property type="entry name" value="Cu-oxidase_2"/>
    <property type="match status" value="1"/>
</dbReference>
<comment type="catalytic activity">
    <reaction evidence="1">
        <text>4 hydroquinone + O2 = 4 benzosemiquinone + 2 H2O</text>
        <dbReference type="Rhea" id="RHEA:11276"/>
        <dbReference type="ChEBI" id="CHEBI:15377"/>
        <dbReference type="ChEBI" id="CHEBI:15379"/>
        <dbReference type="ChEBI" id="CHEBI:17594"/>
        <dbReference type="ChEBI" id="CHEBI:17977"/>
        <dbReference type="EC" id="1.10.3.2"/>
    </reaction>
</comment>
<sequence length="558" mass="61895">MTAQVAGICNRPNNRQCWSPGFDINTNYMKKTPNGQVRKYWWTIEQAYNWKGPDGVVKPSVLLINGKFPGPTLRGNWGDTFQVTVVNKLPNQGTGIHWHGFRMLENNINDGVPGVTECPIKPGASSTYTFRAEQYGTSWYHSHYSSQYGNGVWGSVVVYGPASANYDINLGAYPISDYYYQTVEQLYQVAAKGPPPPSDNVMFNGKNINPGGSGGAYSVITLTPGKKHLLRLINPSVEHNFQLSINGHSMKVIATDFTPVKPKKVQNLFLGIGQRADVIIEADQKVDNYWMNVTLPAANRCGRSRNPFPAAIVRYKGAPKKTPTVRGASPPNLGCQDLINYAPVVSKNVPLDKFKANKDSELPMDFVVSATTHNILWRIDNTSLVVDWKKPIVDYVLAGQTQFPPALNIVRVPQKDAWTYWIINNNNLLDHPIHLHGHDFFVLGVSGKNAGPFVYARDKGSLKTQNPTRRDVTMAPANGWLVLAFFTDNPGAWLMHCHIAWHIEGGMGINFLEQANAQKALISASEQSQYKQQCQQWIAYAQATGLQQPGSGLRDGQQ</sequence>
<dbReference type="PANTHER" id="PTHR11709:SF87">
    <property type="entry name" value="LACCASE"/>
    <property type="match status" value="1"/>
</dbReference>
<evidence type="ECO:0000256" key="9">
    <source>
        <dbReference type="ARBA" id="ARBA00023008"/>
    </source>
</evidence>
<dbReference type="GeneID" id="70178822"/>
<protein>
    <recommendedName>
        <fullName evidence="5">laccase</fullName>
        <ecNumber evidence="5">1.10.3.2</ecNumber>
    </recommendedName>
</protein>
<evidence type="ECO:0000256" key="5">
    <source>
        <dbReference type="ARBA" id="ARBA00012297"/>
    </source>
</evidence>
<dbReference type="GO" id="GO:0046274">
    <property type="term" value="P:lignin catabolic process"/>
    <property type="evidence" value="ECO:0007669"/>
    <property type="project" value="UniProtKB-KW"/>
</dbReference>
<evidence type="ECO:0000256" key="6">
    <source>
        <dbReference type="ARBA" id="ARBA00022723"/>
    </source>
</evidence>
<dbReference type="PROSITE" id="PS00079">
    <property type="entry name" value="MULTICOPPER_OXIDASE1"/>
    <property type="match status" value="1"/>
</dbReference>
<dbReference type="Pfam" id="PF00394">
    <property type="entry name" value="Cu-oxidase"/>
    <property type="match status" value="1"/>
</dbReference>
<evidence type="ECO:0000313" key="15">
    <source>
        <dbReference type="EMBL" id="KAH7040944.1"/>
    </source>
</evidence>
<dbReference type="CDD" id="cd13854">
    <property type="entry name" value="CuRO_1_MaLCC_like"/>
    <property type="match status" value="1"/>
</dbReference>
<accession>A0A9P8YL09</accession>
<dbReference type="PANTHER" id="PTHR11709">
    <property type="entry name" value="MULTI-COPPER OXIDASE"/>
    <property type="match status" value="1"/>
</dbReference>
<keyword evidence="7" id="KW-0677">Repeat</keyword>
<evidence type="ECO:0000256" key="2">
    <source>
        <dbReference type="ARBA" id="ARBA00001935"/>
    </source>
</evidence>
<evidence type="ECO:0000313" key="16">
    <source>
        <dbReference type="Proteomes" id="UP000756346"/>
    </source>
</evidence>
<reference evidence="15" key="1">
    <citation type="journal article" date="2021" name="Nat. Commun.">
        <title>Genetic determinants of endophytism in the Arabidopsis root mycobiome.</title>
        <authorList>
            <person name="Mesny F."/>
            <person name="Miyauchi S."/>
            <person name="Thiergart T."/>
            <person name="Pickel B."/>
            <person name="Atanasova L."/>
            <person name="Karlsson M."/>
            <person name="Huettel B."/>
            <person name="Barry K.W."/>
            <person name="Haridas S."/>
            <person name="Chen C."/>
            <person name="Bauer D."/>
            <person name="Andreopoulos W."/>
            <person name="Pangilinan J."/>
            <person name="LaButti K."/>
            <person name="Riley R."/>
            <person name="Lipzen A."/>
            <person name="Clum A."/>
            <person name="Drula E."/>
            <person name="Henrissat B."/>
            <person name="Kohler A."/>
            <person name="Grigoriev I.V."/>
            <person name="Martin F.M."/>
            <person name="Hacquard S."/>
        </authorList>
    </citation>
    <scope>NUCLEOTIDE SEQUENCE</scope>
    <source>
        <strain evidence="15">MPI-CAGE-CH-0230</strain>
    </source>
</reference>
<dbReference type="Proteomes" id="UP000756346">
    <property type="component" value="Unassembled WGS sequence"/>
</dbReference>
<dbReference type="InterPro" id="IPR002355">
    <property type="entry name" value="Cu_oxidase_Cu_BS"/>
</dbReference>
<dbReference type="SUPFAM" id="SSF49503">
    <property type="entry name" value="Cupredoxins"/>
    <property type="match status" value="3"/>
</dbReference>
<dbReference type="GO" id="GO:0005507">
    <property type="term" value="F:copper ion binding"/>
    <property type="evidence" value="ECO:0007669"/>
    <property type="project" value="InterPro"/>
</dbReference>
<dbReference type="Pfam" id="PF07732">
    <property type="entry name" value="Cu-oxidase_3"/>
    <property type="match status" value="1"/>
</dbReference>
<keyword evidence="9" id="KW-0186">Copper</keyword>
<gene>
    <name evidence="15" type="ORF">B0I36DRAFT_234110</name>
</gene>
<dbReference type="FunFam" id="2.60.40.420:FF:000045">
    <property type="entry name" value="Laccase 2"/>
    <property type="match status" value="1"/>
</dbReference>
<dbReference type="GO" id="GO:0052716">
    <property type="term" value="F:hydroquinone:oxygen oxidoreductase activity"/>
    <property type="evidence" value="ECO:0007669"/>
    <property type="project" value="UniProtKB-EC"/>
</dbReference>
<dbReference type="InterPro" id="IPR001117">
    <property type="entry name" value="Cu-oxidase_2nd"/>
</dbReference>
<dbReference type="PROSITE" id="PS00080">
    <property type="entry name" value="MULTICOPPER_OXIDASE2"/>
    <property type="match status" value="1"/>
</dbReference>
<name>A0A9P8YL09_9PEZI</name>
<evidence type="ECO:0000256" key="3">
    <source>
        <dbReference type="ARBA" id="ARBA00005179"/>
    </source>
</evidence>
<keyword evidence="11" id="KW-0439">Lignin degradation</keyword>
<evidence type="ECO:0000259" key="14">
    <source>
        <dbReference type="Pfam" id="PF07732"/>
    </source>
</evidence>
<dbReference type="InterPro" id="IPR045087">
    <property type="entry name" value="Cu-oxidase_fam"/>
</dbReference>
<keyword evidence="8" id="KW-0560">Oxidoreductase</keyword>
<dbReference type="RefSeq" id="XP_046018999.1">
    <property type="nucleotide sequence ID" value="XM_046149276.1"/>
</dbReference>
<dbReference type="Gene3D" id="2.60.40.420">
    <property type="entry name" value="Cupredoxins - blue copper proteins"/>
    <property type="match status" value="3"/>
</dbReference>
<comment type="pathway">
    <text evidence="3">Secondary metabolite biosynthesis.</text>
</comment>
<dbReference type="FunFam" id="2.60.40.420:FF:000021">
    <property type="entry name" value="Extracellular dihydrogeodin oxidase/laccase"/>
    <property type="match status" value="1"/>
</dbReference>
<dbReference type="InterPro" id="IPR008972">
    <property type="entry name" value="Cupredoxin"/>
</dbReference>
<dbReference type="EMBL" id="JAGTJQ010000001">
    <property type="protein sequence ID" value="KAH7040944.1"/>
    <property type="molecule type" value="Genomic_DNA"/>
</dbReference>
<proteinExistence type="inferred from homology"/>
<organism evidence="15 16">
    <name type="scientific">Microdochium trichocladiopsis</name>
    <dbReference type="NCBI Taxonomy" id="1682393"/>
    <lineage>
        <taxon>Eukaryota</taxon>
        <taxon>Fungi</taxon>
        <taxon>Dikarya</taxon>
        <taxon>Ascomycota</taxon>
        <taxon>Pezizomycotina</taxon>
        <taxon>Sordariomycetes</taxon>
        <taxon>Xylariomycetidae</taxon>
        <taxon>Xylariales</taxon>
        <taxon>Microdochiaceae</taxon>
        <taxon>Microdochium</taxon>
    </lineage>
</organism>
<evidence type="ECO:0000256" key="10">
    <source>
        <dbReference type="ARBA" id="ARBA00023180"/>
    </source>
</evidence>
<evidence type="ECO:0000256" key="4">
    <source>
        <dbReference type="ARBA" id="ARBA00010609"/>
    </source>
</evidence>
<evidence type="ECO:0000256" key="1">
    <source>
        <dbReference type="ARBA" id="ARBA00000349"/>
    </source>
</evidence>
<comment type="cofactor">
    <cofactor evidence="2">
        <name>Cu cation</name>
        <dbReference type="ChEBI" id="CHEBI:23378"/>
    </cofactor>
</comment>
<keyword evidence="6" id="KW-0479">Metal-binding</keyword>
<keyword evidence="10" id="KW-0325">Glycoprotein</keyword>